<dbReference type="SUPFAM" id="SSF52440">
    <property type="entry name" value="PreATP-grasp domain"/>
    <property type="match status" value="1"/>
</dbReference>
<evidence type="ECO:0000256" key="5">
    <source>
        <dbReference type="ARBA" id="ARBA00022840"/>
    </source>
</evidence>
<accession>A0A2N3PR27</accession>
<dbReference type="EC" id="6.3.4.14" evidence="2"/>
<evidence type="ECO:0000259" key="10">
    <source>
        <dbReference type="PROSITE" id="PS50979"/>
    </source>
</evidence>
<evidence type="ECO:0000256" key="8">
    <source>
        <dbReference type="PROSITE-ProRule" id="PRU00409"/>
    </source>
</evidence>
<organism evidence="11 12">
    <name type="scientific">Telmatospirillum siberiense</name>
    <dbReference type="NCBI Taxonomy" id="382514"/>
    <lineage>
        <taxon>Bacteria</taxon>
        <taxon>Pseudomonadati</taxon>
        <taxon>Pseudomonadota</taxon>
        <taxon>Alphaproteobacteria</taxon>
        <taxon>Rhodospirillales</taxon>
        <taxon>Rhodospirillaceae</taxon>
        <taxon>Telmatospirillum</taxon>
    </lineage>
</organism>
<dbReference type="Gene3D" id="3.30.470.20">
    <property type="entry name" value="ATP-grasp fold, B domain"/>
    <property type="match status" value="1"/>
</dbReference>
<dbReference type="SUPFAM" id="SSF51246">
    <property type="entry name" value="Rudiment single hybrid motif"/>
    <property type="match status" value="1"/>
</dbReference>
<dbReference type="Pfam" id="PF00289">
    <property type="entry name" value="Biotin_carb_N"/>
    <property type="match status" value="1"/>
</dbReference>
<evidence type="ECO:0000256" key="2">
    <source>
        <dbReference type="ARBA" id="ARBA00013263"/>
    </source>
</evidence>
<dbReference type="GO" id="GO:0046872">
    <property type="term" value="F:metal ion binding"/>
    <property type="evidence" value="ECO:0007669"/>
    <property type="project" value="InterPro"/>
</dbReference>
<evidence type="ECO:0000313" key="12">
    <source>
        <dbReference type="Proteomes" id="UP000233293"/>
    </source>
</evidence>
<dbReference type="AlphaFoldDB" id="A0A2N3PR27"/>
<evidence type="ECO:0000256" key="4">
    <source>
        <dbReference type="ARBA" id="ARBA00022741"/>
    </source>
</evidence>
<keyword evidence="12" id="KW-1185">Reference proteome</keyword>
<dbReference type="FunFam" id="3.40.50.20:FF:000010">
    <property type="entry name" value="Propionyl-CoA carboxylase subunit alpha"/>
    <property type="match status" value="1"/>
</dbReference>
<keyword evidence="5 8" id="KW-0067">ATP-binding</keyword>
<gene>
    <name evidence="11" type="ORF">CWS72_19580</name>
</gene>
<dbReference type="InterPro" id="IPR011764">
    <property type="entry name" value="Biotin_carboxylation_dom"/>
</dbReference>
<dbReference type="InterPro" id="IPR005482">
    <property type="entry name" value="Biotin_COase_C"/>
</dbReference>
<dbReference type="SMART" id="SM00878">
    <property type="entry name" value="Biotin_carb_C"/>
    <property type="match status" value="1"/>
</dbReference>
<evidence type="ECO:0000256" key="7">
    <source>
        <dbReference type="ARBA" id="ARBA00048600"/>
    </source>
</evidence>
<dbReference type="Proteomes" id="UP000233293">
    <property type="component" value="Unassembled WGS sequence"/>
</dbReference>
<dbReference type="InterPro" id="IPR011054">
    <property type="entry name" value="Rudment_hybrid_motif"/>
</dbReference>
<name>A0A2N3PR27_9PROT</name>
<keyword evidence="4 8" id="KW-0547">Nucleotide-binding</keyword>
<feature type="domain" description="Biotin carboxylation" evidence="10">
    <location>
        <begin position="12"/>
        <end position="457"/>
    </location>
</feature>
<dbReference type="PANTHER" id="PTHR48095:SF2">
    <property type="entry name" value="BIOTIN CARBOXYLASE, CHLOROPLASTIC"/>
    <property type="match status" value="1"/>
</dbReference>
<keyword evidence="3 11" id="KW-0436">Ligase</keyword>
<evidence type="ECO:0000256" key="1">
    <source>
        <dbReference type="ARBA" id="ARBA00003761"/>
    </source>
</evidence>
<dbReference type="NCBIfam" id="NF006367">
    <property type="entry name" value="PRK08591.1"/>
    <property type="match status" value="1"/>
</dbReference>
<proteinExistence type="predicted"/>
<dbReference type="PROSITE" id="PS50979">
    <property type="entry name" value="BC"/>
    <property type="match status" value="1"/>
</dbReference>
<dbReference type="GO" id="GO:0004075">
    <property type="term" value="F:biotin carboxylase activity"/>
    <property type="evidence" value="ECO:0007669"/>
    <property type="project" value="UniProtKB-EC"/>
</dbReference>
<evidence type="ECO:0000256" key="6">
    <source>
        <dbReference type="ARBA" id="ARBA00023267"/>
    </source>
</evidence>
<feature type="domain" description="ATP-grasp" evidence="9">
    <location>
        <begin position="131"/>
        <end position="328"/>
    </location>
</feature>
<comment type="function">
    <text evidence="1">This protein is a component of the acetyl coenzyme A carboxylase complex; first, biotin carboxylase catalyzes the carboxylation of the carrier protein and then the transcarboxylase transfers the carboxyl group to form malonyl-CoA.</text>
</comment>
<dbReference type="Pfam" id="PF02786">
    <property type="entry name" value="CPSase_L_D2"/>
    <property type="match status" value="1"/>
</dbReference>
<dbReference type="FunFam" id="3.30.1490.20:FF:000018">
    <property type="entry name" value="Biotin carboxylase"/>
    <property type="match status" value="1"/>
</dbReference>
<comment type="catalytic activity">
    <reaction evidence="7">
        <text>N(6)-biotinyl-L-lysyl-[protein] + hydrogencarbonate + ATP = N(6)-carboxybiotinyl-L-lysyl-[protein] + ADP + phosphate + H(+)</text>
        <dbReference type="Rhea" id="RHEA:13501"/>
        <dbReference type="Rhea" id="RHEA-COMP:10505"/>
        <dbReference type="Rhea" id="RHEA-COMP:10506"/>
        <dbReference type="ChEBI" id="CHEBI:15378"/>
        <dbReference type="ChEBI" id="CHEBI:17544"/>
        <dbReference type="ChEBI" id="CHEBI:30616"/>
        <dbReference type="ChEBI" id="CHEBI:43474"/>
        <dbReference type="ChEBI" id="CHEBI:83144"/>
        <dbReference type="ChEBI" id="CHEBI:83145"/>
        <dbReference type="ChEBI" id="CHEBI:456216"/>
        <dbReference type="EC" id="6.3.4.14"/>
    </reaction>
</comment>
<comment type="caution">
    <text evidence="11">The sequence shown here is derived from an EMBL/GenBank/DDBJ whole genome shotgun (WGS) entry which is preliminary data.</text>
</comment>
<evidence type="ECO:0000259" key="9">
    <source>
        <dbReference type="PROSITE" id="PS50975"/>
    </source>
</evidence>
<protein>
    <recommendedName>
        <fullName evidence="2">biotin carboxylase</fullName>
        <ecNumber evidence="2">6.3.4.14</ecNumber>
    </recommendedName>
</protein>
<dbReference type="InterPro" id="IPR051602">
    <property type="entry name" value="ACC_Biotin_Carboxylase"/>
</dbReference>
<dbReference type="EMBL" id="PIUM01000026">
    <property type="protein sequence ID" value="PKU22857.1"/>
    <property type="molecule type" value="Genomic_DNA"/>
</dbReference>
<dbReference type="SUPFAM" id="SSF56059">
    <property type="entry name" value="Glutathione synthetase ATP-binding domain-like"/>
    <property type="match status" value="1"/>
</dbReference>
<sequence length="471" mass="51783">MFEMTDRKPAGRIRRLLVANRGEIAVRIIRAAHELGIQTIQVHSQADGDMLAARLAGERIEIGPSRANKSYLRPEAILDAARRTGADAIHPGYGFLAENAEFADMTENAGLIFVGPSGDIMRTMGDKARARKAAETAGVPTVPGSRGVVADVDEALTLAEAIGYPLLLKATAGGGGRGIRLASNPAELKDLFIQAAAEARAAFGDPGIYLERFIPRARHIEVQVLGDGENVIHLFERECSLQRRRQKIWEEAPAASLDDDIRQRLCRSALELARAVRYRGAGTVEFLYDENRRAFYFIEMNTRIQVEHPVTEMVTGIDLVREMIRIAGGHRLSLRQEDIRLTGHAIECRINAEDPALDFTPVPGTVETLHIPGGPGLRFDTMLYPGYTIPPFYDSLLGKLIAWDHSRPQAISRMARALREMRITGVPTTLPLLLELTGAADVREGAVHTGWLEEWLASKTLDLPLEKAACP</sequence>
<dbReference type="Pfam" id="PF02785">
    <property type="entry name" value="Biotin_carb_C"/>
    <property type="match status" value="1"/>
</dbReference>
<dbReference type="InterPro" id="IPR016185">
    <property type="entry name" value="PreATP-grasp_dom_sf"/>
</dbReference>
<keyword evidence="6" id="KW-0092">Biotin</keyword>
<dbReference type="PROSITE" id="PS00867">
    <property type="entry name" value="CPSASE_2"/>
    <property type="match status" value="1"/>
</dbReference>
<dbReference type="GO" id="GO:0005524">
    <property type="term" value="F:ATP binding"/>
    <property type="evidence" value="ECO:0007669"/>
    <property type="project" value="UniProtKB-UniRule"/>
</dbReference>
<dbReference type="PROSITE" id="PS00866">
    <property type="entry name" value="CPSASE_1"/>
    <property type="match status" value="1"/>
</dbReference>
<dbReference type="InterPro" id="IPR011761">
    <property type="entry name" value="ATP-grasp"/>
</dbReference>
<reference evidence="12" key="1">
    <citation type="submission" date="2017-12" db="EMBL/GenBank/DDBJ databases">
        <title>Draft genome sequence of Telmatospirillum siberiense 26-4b1T, an acidotolerant peatland alphaproteobacterium potentially involved in sulfur cycling.</title>
        <authorList>
            <person name="Hausmann B."/>
            <person name="Pjevac P."/>
            <person name="Schreck K."/>
            <person name="Herbold C.W."/>
            <person name="Daims H."/>
            <person name="Wagner M."/>
            <person name="Pester M."/>
            <person name="Loy A."/>
        </authorList>
    </citation>
    <scope>NUCLEOTIDE SEQUENCE [LARGE SCALE GENOMIC DNA]</scope>
    <source>
        <strain evidence="12">26-4b1</strain>
    </source>
</reference>
<evidence type="ECO:0000313" key="11">
    <source>
        <dbReference type="EMBL" id="PKU22857.1"/>
    </source>
</evidence>
<dbReference type="InterPro" id="IPR005481">
    <property type="entry name" value="BC-like_N"/>
</dbReference>
<evidence type="ECO:0000256" key="3">
    <source>
        <dbReference type="ARBA" id="ARBA00022598"/>
    </source>
</evidence>
<dbReference type="NCBIfam" id="NF009471">
    <property type="entry name" value="PRK12833.1"/>
    <property type="match status" value="1"/>
</dbReference>
<dbReference type="PROSITE" id="PS50975">
    <property type="entry name" value="ATP_GRASP"/>
    <property type="match status" value="1"/>
</dbReference>
<dbReference type="OrthoDB" id="9763189at2"/>
<dbReference type="InterPro" id="IPR005479">
    <property type="entry name" value="CPAse_ATP-bd"/>
</dbReference>
<dbReference type="PANTHER" id="PTHR48095">
    <property type="entry name" value="PYRUVATE CARBOXYLASE SUBUNIT A"/>
    <property type="match status" value="1"/>
</dbReference>